<evidence type="ECO:0000256" key="5">
    <source>
        <dbReference type="ARBA" id="ARBA00022692"/>
    </source>
</evidence>
<keyword evidence="10" id="KW-1185">Reference proteome</keyword>
<feature type="transmembrane region" description="Helical" evidence="8">
    <location>
        <begin position="170"/>
        <end position="186"/>
    </location>
</feature>
<name>A0A220VGZ2_9GAMM</name>
<feature type="transmembrane region" description="Helical" evidence="8">
    <location>
        <begin position="83"/>
        <end position="101"/>
    </location>
</feature>
<evidence type="ECO:0000256" key="3">
    <source>
        <dbReference type="ARBA" id="ARBA00022676"/>
    </source>
</evidence>
<keyword evidence="2" id="KW-1003">Cell membrane</keyword>
<keyword evidence="3" id="KW-0328">Glycosyltransferase</keyword>
<feature type="transmembrane region" description="Helical" evidence="8">
    <location>
        <begin position="133"/>
        <end position="150"/>
    </location>
</feature>
<evidence type="ECO:0000256" key="2">
    <source>
        <dbReference type="ARBA" id="ARBA00022475"/>
    </source>
</evidence>
<evidence type="ECO:0000256" key="1">
    <source>
        <dbReference type="ARBA" id="ARBA00004651"/>
    </source>
</evidence>
<dbReference type="GO" id="GO:0005886">
    <property type="term" value="C:plasma membrane"/>
    <property type="evidence" value="ECO:0007669"/>
    <property type="project" value="UniProtKB-SubCell"/>
</dbReference>
<dbReference type="InterPro" id="IPR050297">
    <property type="entry name" value="LipidA_mod_glycosyltrf_83"/>
</dbReference>
<dbReference type="EMBL" id="CP022356">
    <property type="protein sequence ID" value="ASK79635.1"/>
    <property type="molecule type" value="Genomic_DNA"/>
</dbReference>
<evidence type="ECO:0000256" key="8">
    <source>
        <dbReference type="SAM" id="Phobius"/>
    </source>
</evidence>
<proteinExistence type="predicted"/>
<comment type="subcellular location">
    <subcellularLocation>
        <location evidence="1">Cell membrane</location>
        <topology evidence="1">Multi-pass membrane protein</topology>
    </subcellularLocation>
</comment>
<keyword evidence="4" id="KW-0808">Transferase</keyword>
<dbReference type="GO" id="GO:0010041">
    <property type="term" value="P:response to iron(III) ion"/>
    <property type="evidence" value="ECO:0007669"/>
    <property type="project" value="TreeGrafter"/>
</dbReference>
<evidence type="ECO:0000313" key="10">
    <source>
        <dbReference type="Proteomes" id="UP000242175"/>
    </source>
</evidence>
<gene>
    <name evidence="9" type="ORF">CF386_11310</name>
</gene>
<feature type="transmembrane region" description="Helical" evidence="8">
    <location>
        <begin position="44"/>
        <end position="71"/>
    </location>
</feature>
<feature type="transmembrane region" description="Helical" evidence="8">
    <location>
        <begin position="223"/>
        <end position="248"/>
    </location>
</feature>
<sequence length="276" mass="32813">MQKYLNLDFSVGIFISISLLSYMLSLNKKSNSKTSNIWLANSFFFSFLAVMTKGLIGLILPMVVIGIYHLCKREFKKLINYKLYVGLFFVIVSSSIWIYLVNQSYHQFFNYYVIVQQFERYLTDAQNREMNKGIYILYIFAIFLPWTFYLPESLKKNYLKFKDNKYKNEILFLFIWCVSIAFFFGFSQSILIGYLVPLLLPLCIFLSINFVEKFEINKRYCLYDLSIILLTISVFFVFALAGAILPFLKKFNLFLIRSVPIYFQWLPYYWALLLQS</sequence>
<keyword evidence="7 8" id="KW-0472">Membrane</keyword>
<dbReference type="GO" id="GO:0009103">
    <property type="term" value="P:lipopolysaccharide biosynthetic process"/>
    <property type="evidence" value="ECO:0007669"/>
    <property type="project" value="UniProtKB-ARBA"/>
</dbReference>
<evidence type="ECO:0000256" key="7">
    <source>
        <dbReference type="ARBA" id="ARBA00023136"/>
    </source>
</evidence>
<keyword evidence="6 8" id="KW-1133">Transmembrane helix</keyword>
<dbReference type="KEGG" id="pmai:CF386_11310"/>
<dbReference type="GO" id="GO:0016763">
    <property type="term" value="F:pentosyltransferase activity"/>
    <property type="evidence" value="ECO:0007669"/>
    <property type="project" value="TreeGrafter"/>
</dbReference>
<protein>
    <recommendedName>
        <fullName evidence="11">Glycosyltransferase RgtA/B/C/D-like domain-containing protein</fullName>
    </recommendedName>
</protein>
<reference evidence="9 10" key="1">
    <citation type="journal article" date="2016" name="Int. J. Syst. Evol. Microbiol.">
        <title>Paraphotobacterium marinum gen. nov., sp. nov., a member of the family Vibrionaceae, isolated from surface seawater.</title>
        <authorList>
            <person name="Huang Z."/>
            <person name="Dong C."/>
            <person name="Shao Z."/>
        </authorList>
    </citation>
    <scope>NUCLEOTIDE SEQUENCE [LARGE SCALE GENOMIC DNA]</scope>
    <source>
        <strain evidence="9 10">NSCS20N07D</strain>
    </source>
</reference>
<dbReference type="AlphaFoldDB" id="A0A220VGZ2"/>
<evidence type="ECO:0000256" key="4">
    <source>
        <dbReference type="ARBA" id="ARBA00022679"/>
    </source>
</evidence>
<keyword evidence="5 8" id="KW-0812">Transmembrane</keyword>
<feature type="transmembrane region" description="Helical" evidence="8">
    <location>
        <begin position="192"/>
        <end position="211"/>
    </location>
</feature>
<dbReference type="RefSeq" id="WP_089074543.1">
    <property type="nucleotide sequence ID" value="NZ_CP022356.1"/>
</dbReference>
<feature type="transmembrane region" description="Helical" evidence="8">
    <location>
        <begin position="7"/>
        <end position="24"/>
    </location>
</feature>
<dbReference type="Proteomes" id="UP000242175">
    <property type="component" value="Chromosome small"/>
</dbReference>
<evidence type="ECO:0000313" key="9">
    <source>
        <dbReference type="EMBL" id="ASK79635.1"/>
    </source>
</evidence>
<organism evidence="9 10">
    <name type="scientific">Paraphotobacterium marinum</name>
    <dbReference type="NCBI Taxonomy" id="1755811"/>
    <lineage>
        <taxon>Bacteria</taxon>
        <taxon>Pseudomonadati</taxon>
        <taxon>Pseudomonadota</taxon>
        <taxon>Gammaproteobacteria</taxon>
        <taxon>Vibrionales</taxon>
        <taxon>Vibrionaceae</taxon>
        <taxon>Paraphotobacterium</taxon>
    </lineage>
</organism>
<accession>A0A220VGZ2</accession>
<dbReference type="PANTHER" id="PTHR33908">
    <property type="entry name" value="MANNOSYLTRANSFERASE YKCB-RELATED"/>
    <property type="match status" value="1"/>
</dbReference>
<dbReference type="PANTHER" id="PTHR33908:SF3">
    <property type="entry name" value="UNDECAPRENYL PHOSPHATE-ALPHA-4-AMINO-4-DEOXY-L-ARABINOSE ARABINOSYL TRANSFERASE"/>
    <property type="match status" value="1"/>
</dbReference>
<dbReference type="OrthoDB" id="9775035at2"/>
<evidence type="ECO:0000256" key="6">
    <source>
        <dbReference type="ARBA" id="ARBA00022989"/>
    </source>
</evidence>
<evidence type="ECO:0008006" key="11">
    <source>
        <dbReference type="Google" id="ProtNLM"/>
    </source>
</evidence>